<gene>
    <name evidence="5" type="primary">LOC115890282</name>
</gene>
<evidence type="ECO:0000256" key="2">
    <source>
        <dbReference type="SAM" id="SignalP"/>
    </source>
</evidence>
<feature type="transmembrane region" description="Helical" evidence="1">
    <location>
        <begin position="500"/>
        <end position="520"/>
    </location>
</feature>
<feature type="domain" description="Amine oxidase" evidence="3">
    <location>
        <begin position="35"/>
        <end position="484"/>
    </location>
</feature>
<feature type="domain" description="Amine oxidase" evidence="3">
    <location>
        <begin position="542"/>
        <end position="992"/>
    </location>
</feature>
<dbReference type="Gene3D" id="3.50.50.60">
    <property type="entry name" value="FAD/NAD(P)-binding domain"/>
    <property type="match status" value="2"/>
</dbReference>
<dbReference type="InterPro" id="IPR002937">
    <property type="entry name" value="Amino_oxidase"/>
</dbReference>
<dbReference type="Gene3D" id="3.90.660.10">
    <property type="match status" value="2"/>
</dbReference>
<keyword evidence="1" id="KW-0812">Transmembrane</keyword>
<dbReference type="SUPFAM" id="SSF51905">
    <property type="entry name" value="FAD/NAD(P)-binding domain"/>
    <property type="match status" value="2"/>
</dbReference>
<evidence type="ECO:0000313" key="5">
    <source>
        <dbReference type="RefSeq" id="XP_030766321.1"/>
    </source>
</evidence>
<dbReference type="AlphaFoldDB" id="A0A6J2YSV1"/>
<keyword evidence="2" id="KW-0732">Signal</keyword>
<dbReference type="Pfam" id="PF01593">
    <property type="entry name" value="Amino_oxidase"/>
    <property type="match status" value="2"/>
</dbReference>
<dbReference type="PANTHER" id="PTHR10742:SF398">
    <property type="entry name" value="AMINE OXIDASE DOMAIN-CONTAINING PROTEIN-RELATED"/>
    <property type="match status" value="1"/>
</dbReference>
<evidence type="ECO:0000259" key="3">
    <source>
        <dbReference type="Pfam" id="PF01593"/>
    </source>
</evidence>
<keyword evidence="4" id="KW-1185">Reference proteome</keyword>
<dbReference type="InParanoid" id="A0A6J2YSV1"/>
<dbReference type="PANTHER" id="PTHR10742">
    <property type="entry name" value="FLAVIN MONOAMINE OXIDASE"/>
    <property type="match status" value="1"/>
</dbReference>
<reference evidence="5" key="1">
    <citation type="submission" date="2025-08" db="UniProtKB">
        <authorList>
            <consortium name="RefSeq"/>
        </authorList>
    </citation>
    <scope>IDENTIFICATION</scope>
    <source>
        <tissue evidence="5">Gonads</tissue>
    </source>
</reference>
<dbReference type="InterPro" id="IPR036188">
    <property type="entry name" value="FAD/NAD-bd_sf"/>
</dbReference>
<dbReference type="KEGG" id="soy:115890282"/>
<evidence type="ECO:0000313" key="4">
    <source>
        <dbReference type="Proteomes" id="UP000504635"/>
    </source>
</evidence>
<dbReference type="InterPro" id="IPR050281">
    <property type="entry name" value="Flavin_monoamine_oxidase"/>
</dbReference>
<protein>
    <submittedName>
        <fullName evidence="5">Uncharacterized protein LOC115890282</fullName>
    </submittedName>
</protein>
<dbReference type="RefSeq" id="XP_030766321.1">
    <property type="nucleotide sequence ID" value="XM_030910461.1"/>
</dbReference>
<dbReference type="SUPFAM" id="SSF54373">
    <property type="entry name" value="FAD-linked reductases, C-terminal domain"/>
    <property type="match status" value="2"/>
</dbReference>
<proteinExistence type="predicted"/>
<dbReference type="OrthoDB" id="5046242at2759"/>
<feature type="chain" id="PRO_5027050425" evidence="2">
    <location>
        <begin position="19"/>
        <end position="998"/>
    </location>
</feature>
<name>A0A6J2YSV1_SITOR</name>
<accession>A0A6J2YSV1</accession>
<keyword evidence="1" id="KW-0472">Membrane</keyword>
<dbReference type="Proteomes" id="UP000504635">
    <property type="component" value="Unplaced"/>
</dbReference>
<evidence type="ECO:0000256" key="1">
    <source>
        <dbReference type="SAM" id="Phobius"/>
    </source>
</evidence>
<dbReference type="GeneID" id="115890282"/>
<feature type="signal peptide" evidence="2">
    <location>
        <begin position="1"/>
        <end position="18"/>
    </location>
</feature>
<keyword evidence="1" id="KW-1133">Transmembrane helix</keyword>
<sequence>MLVALVILTVISLNGLWALPNKPNPSIIIVGTGPSGIAAATRLLKNDYNNIVILEAENRIGGRINSVKFGDAYVDLGAEFCHGQDDNIVYSLVKDLGILQPHTSQVTAYTSNGEIVSNTLAKKILQLEEFLEATDTSPSQCDNAQSVEECLDVHFKYLAKTGIVTKESEIVINSYDWVKNQLCLMDSPFDLNDLNITSAYKKCKGDLGLNWNGLGYKTILQVLMQKYPNPDNQLPIDDKIFLQKDVVKVTNWQQGKVTVVTKDGTRYKADHVILTPSVGVLKSNYRSLFNPPLPKEKIQAIENIGFGAILKIMLHFPDKWWDNNTDWVLMWTPEHKKNLTAENLDWLNALTGTITAENNPNVLISWYGGKYVPEIEALSKSEVERGINYFLTAFFSSSYNVTFPDEILRTNWYSNPHFNGTYSYESVKGYLAAGSRLPDKLAAPLLRNDNTPSILFAGEATHPYYFSTVHGAIETGYREAERLINIYKNIYKKSSFTHCYSYYLVFGMFCLLVVLAVLALDRSGAVLGTSSPAIVIVGSGPSGIAAATKLLKHNFTDIIILEAENRIGGRIHSIQLGDAYVDLGAQFCHGEENNIVYSMVKDLEILKHSNQSVRYVRSNGEIVDKAITEKIRKFQKSLEASEDGKNGCGDVSSVGECLKIQTSLFTKTITDHKESEIIQDSYDWMKNHLACLDSPLDLCDLTLISAYKKCDGDLGLNWNGLGYRTILDIMMQKYPNPDNQLPIDNNILLQKQVVKINNWNQNGKMVIVTADGDRYKADHVILTPSVGVLKAKYKSLFNPALPEDKVKAIKNIGFGATVKVVMHFPVKWWDGNADWPFIWTAEDKKKLKQENLDWLSTISSTVQGENNEKVIISWFAGKYVPQIENLSEVELRRGLERLLMSFFSAKYNVTLPDTIIKTNWYSNPHFRGTYSYESVKGHLIAGDKLPDKLAVPLVKADGTPSVLFAGEATHPYYFSTVHGAIESGYREADRLIRFYNIK</sequence>
<organism evidence="4 5">
    <name type="scientific">Sitophilus oryzae</name>
    <name type="common">Rice weevil</name>
    <name type="synonym">Curculio oryzae</name>
    <dbReference type="NCBI Taxonomy" id="7048"/>
    <lineage>
        <taxon>Eukaryota</taxon>
        <taxon>Metazoa</taxon>
        <taxon>Ecdysozoa</taxon>
        <taxon>Arthropoda</taxon>
        <taxon>Hexapoda</taxon>
        <taxon>Insecta</taxon>
        <taxon>Pterygota</taxon>
        <taxon>Neoptera</taxon>
        <taxon>Endopterygota</taxon>
        <taxon>Coleoptera</taxon>
        <taxon>Polyphaga</taxon>
        <taxon>Cucujiformia</taxon>
        <taxon>Curculionidae</taxon>
        <taxon>Dryophthorinae</taxon>
        <taxon>Sitophilus</taxon>
    </lineage>
</organism>
<dbReference type="FunCoup" id="A0A6J2YSV1">
    <property type="interactions" value="99"/>
</dbReference>
<dbReference type="GO" id="GO:0046592">
    <property type="term" value="F:polyamine oxidase activity"/>
    <property type="evidence" value="ECO:0007669"/>
    <property type="project" value="TreeGrafter"/>
</dbReference>